<accession>A0A2S8F0X0</accession>
<reference evidence="5 6" key="1">
    <citation type="submission" date="2018-02" db="EMBL/GenBank/DDBJ databases">
        <title>Comparative genomes isolates from brazilian mangrove.</title>
        <authorList>
            <person name="Araujo J.E."/>
            <person name="Taketani R.G."/>
            <person name="Silva M.C.P."/>
            <person name="Loureco M.V."/>
            <person name="Andreote F.D."/>
        </authorList>
    </citation>
    <scope>NUCLEOTIDE SEQUENCE [LARGE SCALE GENOMIC DNA]</scope>
    <source>
        <strain evidence="5 6">HEX-2 MGV</strain>
    </source>
</reference>
<gene>
    <name evidence="5" type="ORF">C5Y96_22545</name>
</gene>
<proteinExistence type="inferred from homology"/>
<evidence type="ECO:0000256" key="1">
    <source>
        <dbReference type="ARBA" id="ARBA00005568"/>
    </source>
</evidence>
<dbReference type="Proteomes" id="UP000240009">
    <property type="component" value="Unassembled WGS sequence"/>
</dbReference>
<organism evidence="5 6">
    <name type="scientific">Blastopirellula marina</name>
    <dbReference type="NCBI Taxonomy" id="124"/>
    <lineage>
        <taxon>Bacteria</taxon>
        <taxon>Pseudomonadati</taxon>
        <taxon>Planctomycetota</taxon>
        <taxon>Planctomycetia</taxon>
        <taxon>Pirellulales</taxon>
        <taxon>Pirellulaceae</taxon>
        <taxon>Blastopirellula</taxon>
    </lineage>
</organism>
<evidence type="ECO:0000256" key="2">
    <source>
        <dbReference type="ARBA" id="ARBA00022723"/>
    </source>
</evidence>
<keyword evidence="2" id="KW-0479">Metal-binding</keyword>
<dbReference type="OrthoDB" id="86160at2"/>
<protein>
    <submittedName>
        <fullName evidence="5">2,4-dihydroxyhept-2-ene-1,7-dioic acid aldolase</fullName>
    </submittedName>
</protein>
<comment type="similarity">
    <text evidence="1">Belongs to the HpcH/HpaI aldolase family.</text>
</comment>
<dbReference type="SUPFAM" id="SSF51621">
    <property type="entry name" value="Phosphoenolpyruvate/pyruvate domain"/>
    <property type="match status" value="1"/>
</dbReference>
<keyword evidence="3" id="KW-0456">Lyase</keyword>
<dbReference type="InterPro" id="IPR005000">
    <property type="entry name" value="Aldolase/citrate-lyase_domain"/>
</dbReference>
<dbReference type="InterPro" id="IPR040442">
    <property type="entry name" value="Pyrv_kinase-like_dom_sf"/>
</dbReference>
<evidence type="ECO:0000256" key="3">
    <source>
        <dbReference type="ARBA" id="ARBA00023239"/>
    </source>
</evidence>
<dbReference type="EMBL" id="PUIA01000074">
    <property type="protein sequence ID" value="PQO25822.1"/>
    <property type="molecule type" value="Genomic_DNA"/>
</dbReference>
<dbReference type="AlphaFoldDB" id="A0A2S8F0X0"/>
<dbReference type="RefSeq" id="WP_105358148.1">
    <property type="nucleotide sequence ID" value="NZ_PUIA01000074.1"/>
</dbReference>
<dbReference type="PANTHER" id="PTHR30502:SF0">
    <property type="entry name" value="PHOSPHOENOLPYRUVATE CARBOXYLASE FAMILY PROTEIN"/>
    <property type="match status" value="1"/>
</dbReference>
<comment type="caution">
    <text evidence="5">The sequence shown here is derived from an EMBL/GenBank/DDBJ whole genome shotgun (WGS) entry which is preliminary data.</text>
</comment>
<evidence type="ECO:0000313" key="5">
    <source>
        <dbReference type="EMBL" id="PQO25822.1"/>
    </source>
</evidence>
<sequence>MNHDFRKRLRERQTLLGTIVSSTDPAIVEVLSECGFDWLFVDAEHGPFETTDLLPVLRAVDHRIPCVVRVPASEEIPIKKALDIGASGIIAPQTNTVEQVEAVVRYCRYSPQGCRGVGISRASTYGMGLTEYVGSANDSVAVIVQAEHIEGVENIEEIVKVEGVDAIFIGPYDLSASMGKMGEVTAPDVVDAINHVTNVCNAANMPLGIFGVSADAVKPYIDRGYSLIVSGVDVLMMAYAAKDMLSMLRVGK</sequence>
<dbReference type="GO" id="GO:0005737">
    <property type="term" value="C:cytoplasm"/>
    <property type="evidence" value="ECO:0007669"/>
    <property type="project" value="TreeGrafter"/>
</dbReference>
<dbReference type="GO" id="GO:0046872">
    <property type="term" value="F:metal ion binding"/>
    <property type="evidence" value="ECO:0007669"/>
    <property type="project" value="UniProtKB-KW"/>
</dbReference>
<evidence type="ECO:0000313" key="6">
    <source>
        <dbReference type="Proteomes" id="UP000240009"/>
    </source>
</evidence>
<dbReference type="Gene3D" id="3.20.20.60">
    <property type="entry name" value="Phosphoenolpyruvate-binding domains"/>
    <property type="match status" value="1"/>
</dbReference>
<dbReference type="PANTHER" id="PTHR30502">
    <property type="entry name" value="2-KETO-3-DEOXY-L-RHAMNONATE ALDOLASE"/>
    <property type="match status" value="1"/>
</dbReference>
<dbReference type="InterPro" id="IPR050251">
    <property type="entry name" value="HpcH-HpaI_aldolase"/>
</dbReference>
<dbReference type="Pfam" id="PF03328">
    <property type="entry name" value="HpcH_HpaI"/>
    <property type="match status" value="1"/>
</dbReference>
<evidence type="ECO:0000259" key="4">
    <source>
        <dbReference type="Pfam" id="PF03328"/>
    </source>
</evidence>
<feature type="domain" description="HpcH/HpaI aldolase/citrate lyase" evidence="4">
    <location>
        <begin position="20"/>
        <end position="236"/>
    </location>
</feature>
<dbReference type="InterPro" id="IPR015813">
    <property type="entry name" value="Pyrv/PenolPyrv_kinase-like_dom"/>
</dbReference>
<dbReference type="GO" id="GO:0016832">
    <property type="term" value="F:aldehyde-lyase activity"/>
    <property type="evidence" value="ECO:0007669"/>
    <property type="project" value="TreeGrafter"/>
</dbReference>
<name>A0A2S8F0X0_9BACT</name>